<evidence type="ECO:0000313" key="3">
    <source>
        <dbReference type="Proteomes" id="UP000199645"/>
    </source>
</evidence>
<gene>
    <name evidence="2" type="ORF">SAMN05421541_10661</name>
</gene>
<dbReference type="GO" id="GO:0005737">
    <property type="term" value="C:cytoplasm"/>
    <property type="evidence" value="ECO:0007669"/>
    <property type="project" value="TreeGrafter"/>
</dbReference>
<dbReference type="PANTHER" id="PTHR13325:SF3">
    <property type="entry name" value="MEMBRANE-BOUND TRANSCRIPTION FACTOR SITE-2 PROTEASE"/>
    <property type="match status" value="1"/>
</dbReference>
<sequence>MSTPPVGRTAPPPDLDVPDWLGEPLALAPQVSLVDGADGHALLFNAATGTYVRLSRTGARLVPLLDGTRTGTTLLAAAGRARGPDGPRDRGPALVTFLRDLRAAGVLSLPPEQIRGRRRVLTLLGRLTPRVRFPAHHLNRLLGPPGRLLARFPRTAAIIALLVAVAAATAVVLAYVLPAPFVFTGPDWTMMITALLVQATVHEMGHATVCQALGVPVREAGVKLFCLLIPLTYVDRTDAYRVRSRAGRIGVALVGPIIDLTAAGLSATLILIDPVGFGGVRWLLGFQLFVIINNLNPLLPTDGNHALEAAIGELNLRHRANAYMAHVLLRIPLSAAHRSVSPARRRLYLTYGFVSTAFLIMLLTMMAMNYYRLIAHVTS</sequence>
<dbReference type="Proteomes" id="UP000199645">
    <property type="component" value="Unassembled WGS sequence"/>
</dbReference>
<evidence type="ECO:0000313" key="2">
    <source>
        <dbReference type="EMBL" id="SFF10426.1"/>
    </source>
</evidence>
<feature type="transmembrane region" description="Helical" evidence="1">
    <location>
        <begin position="249"/>
        <end position="272"/>
    </location>
</feature>
<dbReference type="InterPro" id="IPR001193">
    <property type="entry name" value="MBTPS2"/>
</dbReference>
<dbReference type="OrthoDB" id="2680017at2"/>
<keyword evidence="3" id="KW-1185">Reference proteome</keyword>
<protein>
    <submittedName>
        <fullName evidence="2">Putative peptide zinc metalloprotease protein</fullName>
    </submittedName>
</protein>
<keyword evidence="1" id="KW-0812">Transmembrane</keyword>
<proteinExistence type="predicted"/>
<dbReference type="EMBL" id="FONV01000006">
    <property type="protein sequence ID" value="SFF10426.1"/>
    <property type="molecule type" value="Genomic_DNA"/>
</dbReference>
<evidence type="ECO:0000256" key="1">
    <source>
        <dbReference type="SAM" id="Phobius"/>
    </source>
</evidence>
<dbReference type="GO" id="GO:0004222">
    <property type="term" value="F:metalloendopeptidase activity"/>
    <property type="evidence" value="ECO:0007669"/>
    <property type="project" value="InterPro"/>
</dbReference>
<accession>A0A1I2G0Z1</accession>
<dbReference type="CDD" id="cd05709">
    <property type="entry name" value="S2P-M50"/>
    <property type="match status" value="1"/>
</dbReference>
<keyword evidence="2" id="KW-0378">Hydrolase</keyword>
<dbReference type="GO" id="GO:0031293">
    <property type="term" value="P:membrane protein intracellular domain proteolysis"/>
    <property type="evidence" value="ECO:0007669"/>
    <property type="project" value="TreeGrafter"/>
</dbReference>
<dbReference type="RefSeq" id="WP_093614904.1">
    <property type="nucleotide sequence ID" value="NZ_BOMT01000023.1"/>
</dbReference>
<dbReference type="STRING" id="35752.SAMN05421541_10661"/>
<name>A0A1I2G0Z1_9ACTN</name>
<feature type="transmembrane region" description="Helical" evidence="1">
    <location>
        <begin position="156"/>
        <end position="177"/>
    </location>
</feature>
<organism evidence="2 3">
    <name type="scientific">Actinoplanes philippinensis</name>
    <dbReference type="NCBI Taxonomy" id="35752"/>
    <lineage>
        <taxon>Bacteria</taxon>
        <taxon>Bacillati</taxon>
        <taxon>Actinomycetota</taxon>
        <taxon>Actinomycetes</taxon>
        <taxon>Micromonosporales</taxon>
        <taxon>Micromonosporaceae</taxon>
        <taxon>Actinoplanes</taxon>
    </lineage>
</organism>
<dbReference type="GO" id="GO:0016020">
    <property type="term" value="C:membrane"/>
    <property type="evidence" value="ECO:0007669"/>
    <property type="project" value="InterPro"/>
</dbReference>
<keyword evidence="2" id="KW-0645">Protease</keyword>
<reference evidence="2 3" key="1">
    <citation type="submission" date="2016-10" db="EMBL/GenBank/DDBJ databases">
        <authorList>
            <person name="de Groot N.N."/>
        </authorList>
    </citation>
    <scope>NUCLEOTIDE SEQUENCE [LARGE SCALE GENOMIC DNA]</scope>
    <source>
        <strain evidence="2 3">DSM 43019</strain>
    </source>
</reference>
<feature type="transmembrane region" description="Helical" evidence="1">
    <location>
        <begin position="348"/>
        <end position="371"/>
    </location>
</feature>
<dbReference type="AlphaFoldDB" id="A0A1I2G0Z1"/>
<keyword evidence="1" id="KW-1133">Transmembrane helix</keyword>
<keyword evidence="2" id="KW-0482">Metalloprotease</keyword>
<dbReference type="PANTHER" id="PTHR13325">
    <property type="entry name" value="PROTEASE M50 MEMBRANE-BOUND TRANSCRIPTION FACTOR SITE 2 PROTEASE"/>
    <property type="match status" value="1"/>
</dbReference>
<keyword evidence="1" id="KW-0472">Membrane</keyword>